<dbReference type="KEGG" id="sus:Acid_3237"/>
<gene>
    <name evidence="2" type="ordered locus">Acid_3237</name>
</gene>
<keyword evidence="1" id="KW-0472">Membrane</keyword>
<dbReference type="HOGENOM" id="CLU_2156702_0_0_0"/>
<dbReference type="AlphaFoldDB" id="Q021Z9"/>
<keyword evidence="1" id="KW-1133">Transmembrane helix</keyword>
<accession>Q021Z9</accession>
<feature type="transmembrane region" description="Helical" evidence="1">
    <location>
        <begin position="89"/>
        <end position="108"/>
    </location>
</feature>
<sequence>MGLVLHRQERRAGRHSACPSRPISDMILVMLTPGEVVTGLVSGSVLIAFGLVPGLFDRLSEGVRNFSNSLTSPFHHHHARRHEPIQPPMGLAILGGALILLTLLGYLAGPF</sequence>
<evidence type="ECO:0000313" key="2">
    <source>
        <dbReference type="EMBL" id="ABJ84214.1"/>
    </source>
</evidence>
<keyword evidence="1" id="KW-0812">Transmembrane</keyword>
<organism evidence="2">
    <name type="scientific">Solibacter usitatus (strain Ellin6076)</name>
    <dbReference type="NCBI Taxonomy" id="234267"/>
    <lineage>
        <taxon>Bacteria</taxon>
        <taxon>Pseudomonadati</taxon>
        <taxon>Acidobacteriota</taxon>
        <taxon>Terriglobia</taxon>
        <taxon>Bryobacterales</taxon>
        <taxon>Solibacteraceae</taxon>
        <taxon>Candidatus Solibacter</taxon>
    </lineage>
</organism>
<evidence type="ECO:0000256" key="1">
    <source>
        <dbReference type="SAM" id="Phobius"/>
    </source>
</evidence>
<dbReference type="EMBL" id="CP000473">
    <property type="protein sequence ID" value="ABJ84214.1"/>
    <property type="molecule type" value="Genomic_DNA"/>
</dbReference>
<reference evidence="2" key="1">
    <citation type="submission" date="2006-10" db="EMBL/GenBank/DDBJ databases">
        <title>Complete sequence of Solibacter usitatus Ellin6076.</title>
        <authorList>
            <consortium name="US DOE Joint Genome Institute"/>
            <person name="Copeland A."/>
            <person name="Lucas S."/>
            <person name="Lapidus A."/>
            <person name="Barry K."/>
            <person name="Detter J.C."/>
            <person name="Glavina del Rio T."/>
            <person name="Hammon N."/>
            <person name="Israni S."/>
            <person name="Dalin E."/>
            <person name="Tice H."/>
            <person name="Pitluck S."/>
            <person name="Thompson L.S."/>
            <person name="Brettin T."/>
            <person name="Bruce D."/>
            <person name="Han C."/>
            <person name="Tapia R."/>
            <person name="Gilna P."/>
            <person name="Schmutz J."/>
            <person name="Larimer F."/>
            <person name="Land M."/>
            <person name="Hauser L."/>
            <person name="Kyrpides N."/>
            <person name="Mikhailova N."/>
            <person name="Janssen P.H."/>
            <person name="Kuske C.R."/>
            <person name="Richardson P."/>
        </authorList>
    </citation>
    <scope>NUCLEOTIDE SEQUENCE</scope>
    <source>
        <strain evidence="2">Ellin6076</strain>
    </source>
</reference>
<proteinExistence type="predicted"/>
<name>Q021Z9_SOLUE</name>
<dbReference type="InParanoid" id="Q021Z9"/>
<protein>
    <submittedName>
        <fullName evidence="2">Uncharacterized protein</fullName>
    </submittedName>
</protein>
<feature type="transmembrane region" description="Helical" evidence="1">
    <location>
        <begin position="36"/>
        <end position="56"/>
    </location>
</feature>